<evidence type="ECO:0008006" key="9">
    <source>
        <dbReference type="Google" id="ProtNLM"/>
    </source>
</evidence>
<feature type="transmembrane region" description="Helical" evidence="6">
    <location>
        <begin position="90"/>
        <end position="116"/>
    </location>
</feature>
<keyword evidence="5 6" id="KW-0472">Membrane</keyword>
<feature type="transmembrane region" description="Helical" evidence="6">
    <location>
        <begin position="136"/>
        <end position="155"/>
    </location>
</feature>
<comment type="subcellular location">
    <subcellularLocation>
        <location evidence="1">Membrane</location>
        <topology evidence="1">Multi-pass membrane protein</topology>
    </subcellularLocation>
</comment>
<keyword evidence="2" id="KW-1003">Cell membrane</keyword>
<accession>A0A096B8Z1</accession>
<dbReference type="AlphaFoldDB" id="A0A096B8Z1"/>
<evidence type="ECO:0000256" key="5">
    <source>
        <dbReference type="ARBA" id="ARBA00023136"/>
    </source>
</evidence>
<dbReference type="PANTHER" id="PTHR34857:SF2">
    <property type="entry name" value="SLL0384 PROTEIN"/>
    <property type="match status" value="1"/>
</dbReference>
<feature type="transmembrane region" description="Helical" evidence="6">
    <location>
        <begin position="65"/>
        <end position="83"/>
    </location>
</feature>
<comment type="caution">
    <text evidence="7">The sequence shown here is derived from an EMBL/GenBank/DDBJ whole genome shotgun (WGS) entry which is preliminary data.</text>
</comment>
<evidence type="ECO:0000256" key="1">
    <source>
        <dbReference type="ARBA" id="ARBA00004141"/>
    </source>
</evidence>
<name>A0A096B8Z1_FLAPL</name>
<gene>
    <name evidence="7" type="ORF">HMPREF9460_01838</name>
</gene>
<dbReference type="RefSeq" id="WP_044940855.1">
    <property type="nucleotide sequence ID" value="NZ_KN174163.1"/>
</dbReference>
<feature type="transmembrane region" description="Helical" evidence="6">
    <location>
        <begin position="27"/>
        <end position="59"/>
    </location>
</feature>
<evidence type="ECO:0000256" key="3">
    <source>
        <dbReference type="ARBA" id="ARBA00022692"/>
    </source>
</evidence>
<dbReference type="Proteomes" id="UP000029585">
    <property type="component" value="Unassembled WGS sequence"/>
</dbReference>
<dbReference type="HOGENOM" id="CLU_076847_2_0_9"/>
<dbReference type="InterPro" id="IPR051611">
    <property type="entry name" value="ECF_transporter_component"/>
</dbReference>
<protein>
    <recommendedName>
        <fullName evidence="9">Cobalt transport protein</fullName>
    </recommendedName>
</protein>
<dbReference type="EMBL" id="ADLO01000056">
    <property type="protein sequence ID" value="KGF55525.1"/>
    <property type="molecule type" value="Genomic_DNA"/>
</dbReference>
<dbReference type="CDD" id="cd16914">
    <property type="entry name" value="EcfT"/>
    <property type="match status" value="1"/>
</dbReference>
<dbReference type="Pfam" id="PF02361">
    <property type="entry name" value="CbiQ"/>
    <property type="match status" value="1"/>
</dbReference>
<reference evidence="7 8" key="1">
    <citation type="submission" date="2011-08" db="EMBL/GenBank/DDBJ databases">
        <title>The Genome Sequence of Clostridium orbiscindens 1_3_50AFAA.</title>
        <authorList>
            <consortium name="The Broad Institute Genome Sequencing Platform"/>
            <person name="Earl A."/>
            <person name="Ward D."/>
            <person name="Feldgarden M."/>
            <person name="Gevers D."/>
            <person name="Daigneault M."/>
            <person name="Strauss J."/>
            <person name="Allen-Vercoe E."/>
            <person name="Young S.K."/>
            <person name="Zeng Q."/>
            <person name="Gargeya S."/>
            <person name="Fitzgerald M."/>
            <person name="Haas B."/>
            <person name="Abouelleil A."/>
            <person name="Alvarado L."/>
            <person name="Arachchi H.M."/>
            <person name="Berlin A."/>
            <person name="Brown A."/>
            <person name="Chapman S.B."/>
            <person name="Chen Z."/>
            <person name="Dunbar C."/>
            <person name="Freedman E."/>
            <person name="Gearin G."/>
            <person name="Gellesch M."/>
            <person name="Goldberg J."/>
            <person name="Griggs A."/>
            <person name="Gujja S."/>
            <person name="Heiman D."/>
            <person name="Howarth C."/>
            <person name="Larson L."/>
            <person name="Lui A."/>
            <person name="MacDonald P.J.P."/>
            <person name="Montmayeur A."/>
            <person name="Murphy C."/>
            <person name="Neiman D."/>
            <person name="Pearson M."/>
            <person name="Priest M."/>
            <person name="Roberts A."/>
            <person name="Saif S."/>
            <person name="Shea T."/>
            <person name="Shenoy N."/>
            <person name="Sisk P."/>
            <person name="Stolte C."/>
            <person name="Sykes S."/>
            <person name="Wortman J."/>
            <person name="Nusbaum C."/>
            <person name="Birren B."/>
        </authorList>
    </citation>
    <scope>NUCLEOTIDE SEQUENCE [LARGE SCALE GENOMIC DNA]</scope>
    <source>
        <strain evidence="7 8">1_3_50AFAA</strain>
    </source>
</reference>
<dbReference type="eggNOG" id="COG0619">
    <property type="taxonomic scope" value="Bacteria"/>
</dbReference>
<evidence type="ECO:0000256" key="4">
    <source>
        <dbReference type="ARBA" id="ARBA00022989"/>
    </source>
</evidence>
<sequence>MEESQIKQIIEQQPLHGSALLDPRCKILLLVCIGFVSYFLAGEVVSLALMLVYGLFIAVGNGGKWALKMIVVYIIVAYLNALLRYVQVPVLSVIMSVFGVTLLKLIPIVMMGLWILRTTYMDDLMVALQRMRLPQAVTIPLVVMFRYIPTLRIEYRQIRSTMDIRGISDTWWKRVSHPLATIEYILIPLLMRCLKVTDELAASGTTRGLELECKRYALRPIRFSWPEILVSLLGVLFLAALLFLDQTRIGEIILWRV</sequence>
<dbReference type="PANTHER" id="PTHR34857">
    <property type="entry name" value="SLL0384 PROTEIN"/>
    <property type="match status" value="1"/>
</dbReference>
<dbReference type="InterPro" id="IPR003339">
    <property type="entry name" value="ABC/ECF_trnsptr_transmembrane"/>
</dbReference>
<proteinExistence type="predicted"/>
<evidence type="ECO:0000256" key="6">
    <source>
        <dbReference type="SAM" id="Phobius"/>
    </source>
</evidence>
<keyword evidence="4 6" id="KW-1133">Transmembrane helix</keyword>
<feature type="transmembrane region" description="Helical" evidence="6">
    <location>
        <begin position="224"/>
        <end position="244"/>
    </location>
</feature>
<evidence type="ECO:0000313" key="7">
    <source>
        <dbReference type="EMBL" id="KGF55525.1"/>
    </source>
</evidence>
<organism evidence="7 8">
    <name type="scientific">Flavonifractor plautii 1_3_50AFAA</name>
    <dbReference type="NCBI Taxonomy" id="742738"/>
    <lineage>
        <taxon>Bacteria</taxon>
        <taxon>Bacillati</taxon>
        <taxon>Bacillota</taxon>
        <taxon>Clostridia</taxon>
        <taxon>Eubacteriales</taxon>
        <taxon>Oscillospiraceae</taxon>
        <taxon>Flavonifractor</taxon>
    </lineage>
</organism>
<dbReference type="PATRIC" id="fig|742738.3.peg.1889"/>
<keyword evidence="8" id="KW-1185">Reference proteome</keyword>
<keyword evidence="3 6" id="KW-0812">Transmembrane</keyword>
<evidence type="ECO:0000313" key="8">
    <source>
        <dbReference type="Proteomes" id="UP000029585"/>
    </source>
</evidence>
<dbReference type="GO" id="GO:0005886">
    <property type="term" value="C:plasma membrane"/>
    <property type="evidence" value="ECO:0007669"/>
    <property type="project" value="UniProtKB-ARBA"/>
</dbReference>
<evidence type="ECO:0000256" key="2">
    <source>
        <dbReference type="ARBA" id="ARBA00022475"/>
    </source>
</evidence>